<name>A0A0V0R2H2_PSEPJ</name>
<comment type="caution">
    <text evidence="1">The sequence shown here is derived from an EMBL/GenBank/DDBJ whole genome shotgun (WGS) entry which is preliminary data.</text>
</comment>
<proteinExistence type="predicted"/>
<protein>
    <submittedName>
        <fullName evidence="1">Uncharacterized protein</fullName>
    </submittedName>
</protein>
<evidence type="ECO:0000313" key="1">
    <source>
        <dbReference type="EMBL" id="KRX08389.1"/>
    </source>
</evidence>
<accession>A0A0V0R2H2</accession>
<organism evidence="1 2">
    <name type="scientific">Pseudocohnilembus persalinus</name>
    <name type="common">Ciliate</name>
    <dbReference type="NCBI Taxonomy" id="266149"/>
    <lineage>
        <taxon>Eukaryota</taxon>
        <taxon>Sar</taxon>
        <taxon>Alveolata</taxon>
        <taxon>Ciliophora</taxon>
        <taxon>Intramacronucleata</taxon>
        <taxon>Oligohymenophorea</taxon>
        <taxon>Scuticociliatia</taxon>
        <taxon>Philasterida</taxon>
        <taxon>Pseudocohnilembidae</taxon>
        <taxon>Pseudocohnilembus</taxon>
    </lineage>
</organism>
<dbReference type="Proteomes" id="UP000054937">
    <property type="component" value="Unassembled WGS sequence"/>
</dbReference>
<keyword evidence="2" id="KW-1185">Reference proteome</keyword>
<gene>
    <name evidence="1" type="ORF">PPERSA_08588</name>
</gene>
<dbReference type="AlphaFoldDB" id="A0A0V0R2H2"/>
<reference evidence="1 2" key="1">
    <citation type="journal article" date="2015" name="Sci. Rep.">
        <title>Genome of the facultative scuticociliatosis pathogen Pseudocohnilembus persalinus provides insight into its virulence through horizontal gene transfer.</title>
        <authorList>
            <person name="Xiong J."/>
            <person name="Wang G."/>
            <person name="Cheng J."/>
            <person name="Tian M."/>
            <person name="Pan X."/>
            <person name="Warren A."/>
            <person name="Jiang C."/>
            <person name="Yuan D."/>
            <person name="Miao W."/>
        </authorList>
    </citation>
    <scope>NUCLEOTIDE SEQUENCE [LARGE SCALE GENOMIC DNA]</scope>
    <source>
        <strain evidence="1">36N120E</strain>
    </source>
</reference>
<dbReference type="EMBL" id="LDAU01000064">
    <property type="protein sequence ID" value="KRX08389.1"/>
    <property type="molecule type" value="Genomic_DNA"/>
</dbReference>
<dbReference type="InParanoid" id="A0A0V0R2H2"/>
<evidence type="ECO:0000313" key="2">
    <source>
        <dbReference type="Proteomes" id="UP000054937"/>
    </source>
</evidence>
<sequence length="212" mass="25322">MNEAQQLSERKRPSIILKQKEQLWNFHQPNETSTAEKQRQLEYYFNIQDLQPQKKKYINKTISGIRSRQNNEQLLQGDDKMINVKSYLKYKIETKNTLKKEIYNEEQYKQNNEKQNSLTVDVDQLINNGINLIDFNKSQLKRPQTQDKKLSQQQNQKYITTIFNKKRKIKSSEATLKLQRMINQTLFIKKNMTQGKRVKIKTNSFMGMVNLN</sequence>